<comment type="subcellular location">
    <subcellularLocation>
        <location evidence="1">Endoplasmic reticulum membrane</location>
        <topology evidence="1">Multi-pass membrane protein</topology>
    </subcellularLocation>
    <subcellularLocation>
        <location evidence="8">Golgi apparatus membrane</location>
        <topology evidence="8">Multi-pass membrane protein</topology>
    </subcellularLocation>
    <subcellularLocation>
        <location evidence="8">Early endosome membrane</location>
        <topology evidence="8">Multi-pass membrane protein</topology>
    </subcellularLocation>
</comment>
<gene>
    <name evidence="9" type="ORF">RN001_008514</name>
</gene>
<evidence type="ECO:0000313" key="10">
    <source>
        <dbReference type="Proteomes" id="UP001353858"/>
    </source>
</evidence>
<evidence type="ECO:0000256" key="8">
    <source>
        <dbReference type="RuleBase" id="RU367002"/>
    </source>
</evidence>
<keyword evidence="4 8" id="KW-0812">Transmembrane</keyword>
<dbReference type="GO" id="GO:0031901">
    <property type="term" value="C:early endosome membrane"/>
    <property type="evidence" value="ECO:0007669"/>
    <property type="project" value="UniProtKB-SubCell"/>
</dbReference>
<evidence type="ECO:0000256" key="7">
    <source>
        <dbReference type="ARBA" id="ARBA00023136"/>
    </source>
</evidence>
<comment type="caution">
    <text evidence="8">Lacks conserved residue(s) required for the propagation of feature annotation.</text>
</comment>
<evidence type="ECO:0000256" key="1">
    <source>
        <dbReference type="ARBA" id="ARBA00004477"/>
    </source>
</evidence>
<comment type="similarity">
    <text evidence="2 8">Belongs to the membrane magnesium transporter (TC 1.A.67) family.</text>
</comment>
<evidence type="ECO:0000256" key="3">
    <source>
        <dbReference type="ARBA" id="ARBA00011276"/>
    </source>
</evidence>
<evidence type="ECO:0000313" key="9">
    <source>
        <dbReference type="EMBL" id="KAK4880368.1"/>
    </source>
</evidence>
<keyword evidence="8" id="KW-0967">Endosome</keyword>
<keyword evidence="8" id="KW-0333">Golgi apparatus</keyword>
<organism evidence="9 10">
    <name type="scientific">Aquatica leii</name>
    <dbReference type="NCBI Taxonomy" id="1421715"/>
    <lineage>
        <taxon>Eukaryota</taxon>
        <taxon>Metazoa</taxon>
        <taxon>Ecdysozoa</taxon>
        <taxon>Arthropoda</taxon>
        <taxon>Hexapoda</taxon>
        <taxon>Insecta</taxon>
        <taxon>Pterygota</taxon>
        <taxon>Neoptera</taxon>
        <taxon>Endopterygota</taxon>
        <taxon>Coleoptera</taxon>
        <taxon>Polyphaga</taxon>
        <taxon>Elateriformia</taxon>
        <taxon>Elateroidea</taxon>
        <taxon>Lampyridae</taxon>
        <taxon>Luciolinae</taxon>
        <taxon>Aquatica</taxon>
    </lineage>
</organism>
<dbReference type="Pfam" id="PF10270">
    <property type="entry name" value="MMgT"/>
    <property type="match status" value="1"/>
</dbReference>
<dbReference type="GO" id="GO:0022890">
    <property type="term" value="F:inorganic cation transmembrane transporter activity"/>
    <property type="evidence" value="ECO:0007669"/>
    <property type="project" value="TreeGrafter"/>
</dbReference>
<feature type="transmembrane region" description="Helical" evidence="8">
    <location>
        <begin position="48"/>
        <end position="65"/>
    </location>
</feature>
<keyword evidence="6 8" id="KW-1133">Transmembrane helix</keyword>
<proteinExistence type="inferred from homology"/>
<dbReference type="GO" id="GO:0000139">
    <property type="term" value="C:Golgi membrane"/>
    <property type="evidence" value="ECO:0007669"/>
    <property type="project" value="UniProtKB-SubCell"/>
</dbReference>
<evidence type="ECO:0000256" key="4">
    <source>
        <dbReference type="ARBA" id="ARBA00022692"/>
    </source>
</evidence>
<protein>
    <recommendedName>
        <fullName evidence="8">Membrane magnesium transporter</fullName>
    </recommendedName>
</protein>
<dbReference type="Proteomes" id="UP001353858">
    <property type="component" value="Unassembled WGS sequence"/>
</dbReference>
<keyword evidence="8" id="KW-0813">Transport</keyword>
<evidence type="ECO:0000256" key="5">
    <source>
        <dbReference type="ARBA" id="ARBA00022824"/>
    </source>
</evidence>
<dbReference type="PANTHER" id="PTHR21181">
    <property type="match status" value="1"/>
</dbReference>
<dbReference type="PANTHER" id="PTHR21181:SF7">
    <property type="entry name" value="ER MEMBRANE PROTEIN COMPLEX SUBUNIT 5"/>
    <property type="match status" value="1"/>
</dbReference>
<name>A0AAN7QJ20_9COLE</name>
<evidence type="ECO:0000256" key="6">
    <source>
        <dbReference type="ARBA" id="ARBA00022989"/>
    </source>
</evidence>
<evidence type="ECO:0000256" key="2">
    <source>
        <dbReference type="ARBA" id="ARBA00006109"/>
    </source>
</evidence>
<dbReference type="EMBL" id="JARPUR010000003">
    <property type="protein sequence ID" value="KAK4880368.1"/>
    <property type="molecule type" value="Genomic_DNA"/>
</dbReference>
<reference evidence="10" key="1">
    <citation type="submission" date="2023-01" db="EMBL/GenBank/DDBJ databases">
        <title>Key to firefly adult light organ development and bioluminescence: homeobox transcription factors regulate luciferase expression and transportation to peroxisome.</title>
        <authorList>
            <person name="Fu X."/>
        </authorList>
    </citation>
    <scope>NUCLEOTIDE SEQUENCE [LARGE SCALE GENOMIC DNA]</scope>
</reference>
<comment type="subunit">
    <text evidence="3">Component of the ER membrane protein complex (EMC).</text>
</comment>
<keyword evidence="8" id="KW-0460">Magnesium</keyword>
<dbReference type="GO" id="GO:0072546">
    <property type="term" value="C:EMC complex"/>
    <property type="evidence" value="ECO:0007669"/>
    <property type="project" value="UniProtKB-UniRule"/>
</dbReference>
<dbReference type="AlphaFoldDB" id="A0AAN7QJ20"/>
<keyword evidence="5 8" id="KW-0256">Endoplasmic reticulum</keyword>
<dbReference type="InterPro" id="IPR018937">
    <property type="entry name" value="MMgT"/>
</dbReference>
<keyword evidence="7 8" id="KW-0472">Membrane</keyword>
<sequence>MPVSVFHRLILTAGFFSLFHAAYSAAQHRSYLRLNELEFTSLPIDILIQGVASLFVIMYGVLYIAGDFKEIKASAELENKTWETYKNIPSFYTFNHRGKAFSPQYIQPTSKLHIEEIE</sequence>
<dbReference type="GO" id="GO:0005886">
    <property type="term" value="C:plasma membrane"/>
    <property type="evidence" value="ECO:0007669"/>
    <property type="project" value="TreeGrafter"/>
</dbReference>
<comment type="function">
    <text evidence="8">Part of the endoplasmic reticulum membrane protein complex (EMC) that enables the energy-independent insertion into endoplasmic reticulum membranes of newly synthesized membrane proteins. May be involved in Mg(2+) transport.</text>
</comment>
<keyword evidence="10" id="KW-1185">Reference proteome</keyword>
<accession>A0AAN7QJ20</accession>
<comment type="caution">
    <text evidence="9">The sequence shown here is derived from an EMBL/GenBank/DDBJ whole genome shotgun (WGS) entry which is preliminary data.</text>
</comment>